<protein>
    <submittedName>
        <fullName evidence="2">Uncharacterized protein</fullName>
    </submittedName>
</protein>
<name>A0A5N6EZJ1_9EURO</name>
<dbReference type="Pfam" id="PF11917">
    <property type="entry name" value="DUF3435"/>
    <property type="match status" value="1"/>
</dbReference>
<evidence type="ECO:0000313" key="3">
    <source>
        <dbReference type="Proteomes" id="UP000326799"/>
    </source>
</evidence>
<dbReference type="Proteomes" id="UP000326799">
    <property type="component" value="Unassembled WGS sequence"/>
</dbReference>
<dbReference type="PANTHER" id="PTHR37535">
    <property type="entry name" value="FLUG DOMAIN PROTEIN"/>
    <property type="match status" value="1"/>
</dbReference>
<dbReference type="InterPro" id="IPR021842">
    <property type="entry name" value="DUF3435"/>
</dbReference>
<keyword evidence="3" id="KW-1185">Reference proteome</keyword>
<accession>A0A5N6EZJ1</accession>
<reference evidence="2 3" key="1">
    <citation type="submission" date="2019-04" db="EMBL/GenBank/DDBJ databases">
        <title>Fungal friends and foes A comparative genomics study of 23 Aspergillus species from section Flavi.</title>
        <authorList>
            <consortium name="DOE Joint Genome Institute"/>
            <person name="Kjaerbolling I."/>
            <person name="Vesth T.C."/>
            <person name="Frisvad J.C."/>
            <person name="Nybo J.L."/>
            <person name="Theobald S."/>
            <person name="Kildgaard S."/>
            <person name="Petersen T.I."/>
            <person name="Kuo A."/>
            <person name="Sato A."/>
            <person name="Lyhne E.K."/>
            <person name="Kogle M.E."/>
            <person name="Wiebenga A."/>
            <person name="Kun R.S."/>
            <person name="Lubbers R.J."/>
            <person name="Makela M.R."/>
            <person name="Barry K."/>
            <person name="Chovatia M."/>
            <person name="Clum A."/>
            <person name="Daum C."/>
            <person name="Haridas S."/>
            <person name="He G."/>
            <person name="LaButti K."/>
            <person name="Lipzen A."/>
            <person name="Mondo S."/>
            <person name="Pangilinan J."/>
            <person name="Riley R."/>
            <person name="Salamov A."/>
            <person name="Simmons B.A."/>
            <person name="Magnuson J.K."/>
            <person name="Henrissat B."/>
            <person name="Mortensen U.H."/>
            <person name="Larsen T.O."/>
            <person name="De vries R.P."/>
            <person name="Grigoriev I.V."/>
            <person name="Machida M."/>
            <person name="Baker S.E."/>
            <person name="Andersen M.R."/>
        </authorList>
    </citation>
    <scope>NUCLEOTIDE SEQUENCE [LARGE SCALE GENOMIC DNA]</scope>
    <source>
        <strain evidence="2 3">CBS 126849</strain>
    </source>
</reference>
<dbReference type="PANTHER" id="PTHR37535:SF2">
    <property type="entry name" value="FINGER DOMAIN PROTEIN, PUTATIVE (AFU_ORTHOLOGUE AFUA_6G09300)-RELATED"/>
    <property type="match status" value="1"/>
</dbReference>
<proteinExistence type="predicted"/>
<dbReference type="AlphaFoldDB" id="A0A5N6EZJ1"/>
<evidence type="ECO:0000313" key="2">
    <source>
        <dbReference type="EMBL" id="KAB8222978.1"/>
    </source>
</evidence>
<organism evidence="2 3">
    <name type="scientific">Aspergillus novoparasiticus</name>
    <dbReference type="NCBI Taxonomy" id="986946"/>
    <lineage>
        <taxon>Eukaryota</taxon>
        <taxon>Fungi</taxon>
        <taxon>Dikarya</taxon>
        <taxon>Ascomycota</taxon>
        <taxon>Pezizomycotina</taxon>
        <taxon>Eurotiomycetes</taxon>
        <taxon>Eurotiomycetidae</taxon>
        <taxon>Eurotiales</taxon>
        <taxon>Aspergillaceae</taxon>
        <taxon>Aspergillus</taxon>
        <taxon>Aspergillus subgen. Circumdati</taxon>
    </lineage>
</organism>
<gene>
    <name evidence="2" type="ORF">BDV33DRAFT_201117</name>
</gene>
<sequence length="283" mass="32521">MARSQRQARSESYDDNSQIGEDSSEDSNDEQHDTDPTEPDLDEDQLKDAGDVAQLFADNEHSPDYYLQQLAEFDESVYTQEDYSKGTTALLDQVEARWKHPVGFCACLRKDPEQEFQKLSIAIQHTFLGWALNLRRGKIGRRLPGIRRKSSLETFGKAFRLVFERATSEKIGKQMNRPMRRVIRKLARKHKLSWKGREKSTMFVENLTMVVETAISTTKKKFGHGRHRTELCLFLQLAGLTANRPGAVLSLQYPLLFKVDKILSILRAQTFLGQAKSVHRLDY</sequence>
<dbReference type="EMBL" id="ML733409">
    <property type="protein sequence ID" value="KAB8222978.1"/>
    <property type="molecule type" value="Genomic_DNA"/>
</dbReference>
<feature type="region of interest" description="Disordered" evidence="1">
    <location>
        <begin position="1"/>
        <end position="45"/>
    </location>
</feature>
<evidence type="ECO:0000256" key="1">
    <source>
        <dbReference type="SAM" id="MobiDB-lite"/>
    </source>
</evidence>